<proteinExistence type="inferred from homology"/>
<feature type="compositionally biased region" description="Low complexity" evidence="10">
    <location>
        <begin position="287"/>
        <end position="316"/>
    </location>
</feature>
<dbReference type="InterPro" id="IPR018867">
    <property type="entry name" value="Cell_div_borealin"/>
</dbReference>
<dbReference type="AlphaFoldDB" id="A0A4Y7Q610"/>
<dbReference type="Pfam" id="PF10512">
    <property type="entry name" value="Borealin"/>
    <property type="match status" value="1"/>
</dbReference>
<dbReference type="InterPro" id="IPR018851">
    <property type="entry name" value="Borealin_N"/>
</dbReference>
<feature type="domain" description="Borealin C-terminal" evidence="12">
    <location>
        <begin position="172"/>
        <end position="224"/>
    </location>
</feature>
<feature type="domain" description="Borealin N-terminal" evidence="11">
    <location>
        <begin position="20"/>
        <end position="76"/>
    </location>
</feature>
<keyword evidence="4" id="KW-0158">Chromosome</keyword>
<evidence type="ECO:0000259" key="12">
    <source>
        <dbReference type="Pfam" id="PF10512"/>
    </source>
</evidence>
<gene>
    <name evidence="13" type="ORF">BD410DRAFT_723257</name>
</gene>
<reference evidence="13 14" key="1">
    <citation type="submission" date="2018-06" db="EMBL/GenBank/DDBJ databases">
        <title>A transcriptomic atlas of mushroom development highlights an independent origin of complex multicellularity.</title>
        <authorList>
            <consortium name="DOE Joint Genome Institute"/>
            <person name="Krizsan K."/>
            <person name="Almasi E."/>
            <person name="Merenyi Z."/>
            <person name="Sahu N."/>
            <person name="Viragh M."/>
            <person name="Koszo T."/>
            <person name="Mondo S."/>
            <person name="Kiss B."/>
            <person name="Balint B."/>
            <person name="Kues U."/>
            <person name="Barry K."/>
            <person name="Hegedus J.C."/>
            <person name="Henrissat B."/>
            <person name="Johnson J."/>
            <person name="Lipzen A."/>
            <person name="Ohm R."/>
            <person name="Nagy I."/>
            <person name="Pangilinan J."/>
            <person name="Yan J."/>
            <person name="Xiong Y."/>
            <person name="Grigoriev I.V."/>
            <person name="Hibbett D.S."/>
            <person name="Nagy L.G."/>
        </authorList>
    </citation>
    <scope>NUCLEOTIDE SEQUENCE [LARGE SCALE GENOMIC DNA]</scope>
    <source>
        <strain evidence="13 14">SZMC22713</strain>
    </source>
</reference>
<evidence type="ECO:0000256" key="2">
    <source>
        <dbReference type="ARBA" id="ARBA00004584"/>
    </source>
</evidence>
<dbReference type="Pfam" id="PF10444">
    <property type="entry name" value="Nbl1_Borealin_N"/>
    <property type="match status" value="1"/>
</dbReference>
<evidence type="ECO:0000256" key="3">
    <source>
        <dbReference type="ARBA" id="ARBA00009914"/>
    </source>
</evidence>
<keyword evidence="7" id="KW-0539">Nucleus</keyword>
<evidence type="ECO:0000256" key="5">
    <source>
        <dbReference type="ARBA" id="ARBA00022618"/>
    </source>
</evidence>
<comment type="similarity">
    <text evidence="3">Belongs to the borealin family.</text>
</comment>
<evidence type="ECO:0000259" key="11">
    <source>
        <dbReference type="Pfam" id="PF10444"/>
    </source>
</evidence>
<feature type="compositionally biased region" description="Polar residues" evidence="10">
    <location>
        <begin position="153"/>
        <end position="169"/>
    </location>
</feature>
<dbReference type="Proteomes" id="UP000294933">
    <property type="component" value="Unassembled WGS sequence"/>
</dbReference>
<keyword evidence="5" id="KW-0132">Cell division</keyword>
<comment type="subcellular location">
    <subcellularLocation>
        <location evidence="2">Chromosome</location>
        <location evidence="2">Centromere</location>
    </subcellularLocation>
    <subcellularLocation>
        <location evidence="1">Nucleus</location>
    </subcellularLocation>
</comment>
<feature type="compositionally biased region" description="Acidic residues" evidence="10">
    <location>
        <begin position="236"/>
        <end position="245"/>
    </location>
</feature>
<feature type="region of interest" description="Disordered" evidence="10">
    <location>
        <begin position="88"/>
        <end position="332"/>
    </location>
</feature>
<dbReference type="GO" id="GO:0051301">
    <property type="term" value="P:cell division"/>
    <property type="evidence" value="ECO:0007669"/>
    <property type="project" value="UniProtKB-KW"/>
</dbReference>
<dbReference type="InterPro" id="IPR046466">
    <property type="entry name" value="Borealin_C"/>
</dbReference>
<dbReference type="GO" id="GO:0000070">
    <property type="term" value="P:mitotic sister chromatid segregation"/>
    <property type="evidence" value="ECO:0007669"/>
    <property type="project" value="TreeGrafter"/>
</dbReference>
<feature type="compositionally biased region" description="Polar residues" evidence="10">
    <location>
        <begin position="264"/>
        <end position="286"/>
    </location>
</feature>
<evidence type="ECO:0000256" key="1">
    <source>
        <dbReference type="ARBA" id="ARBA00004123"/>
    </source>
</evidence>
<evidence type="ECO:0000256" key="4">
    <source>
        <dbReference type="ARBA" id="ARBA00022454"/>
    </source>
</evidence>
<evidence type="ECO:0000256" key="7">
    <source>
        <dbReference type="ARBA" id="ARBA00023242"/>
    </source>
</evidence>
<sequence>MRTPPKPSRKDARRNYTAEEKRQLLANLDIEVAHRTRQFETSLADILENFRNHHEGQVLRVPKLVRGLTMGEFADKYNGDINEAMKGLHKDRAGGEPVPIDASARKRKWDESKPDPPEAESSRAGKLARLQASPAKAGPSNLRISRVVKTPGASRSNRYNYSQANSPSPSKFVPTRPISPSKLPPGSRPPTAMTFNPYLPKTPGLPRPPRRNESMMSINGSPLEIPHQNGYLGGSIEEEDEEDGEGDSRHGKRTTIIVRRDPSFSFTSQNGRHPPSRTNSQTNGFMPSSQKSNSSAHSSSQPSSSQSTQPASSQSQNFRSHTRSKSQLSAVVRVPTRDGHLLEFDPLLTSPEEIDGLEGITDTAKKQAKDDIARLVQTALAKWTI</sequence>
<dbReference type="EMBL" id="ML170176">
    <property type="protein sequence ID" value="TDL22250.1"/>
    <property type="molecule type" value="Genomic_DNA"/>
</dbReference>
<dbReference type="PANTHER" id="PTHR16040:SF7">
    <property type="entry name" value="AUSTRALIN, ISOFORM A-RELATED"/>
    <property type="match status" value="1"/>
</dbReference>
<keyword evidence="8" id="KW-0131">Cell cycle</keyword>
<dbReference type="GO" id="GO:0005634">
    <property type="term" value="C:nucleus"/>
    <property type="evidence" value="ECO:0007669"/>
    <property type="project" value="UniProtKB-SubCell"/>
</dbReference>
<keyword evidence="6" id="KW-0498">Mitosis</keyword>
<evidence type="ECO:0000313" key="13">
    <source>
        <dbReference type="EMBL" id="TDL22250.1"/>
    </source>
</evidence>
<keyword evidence="9" id="KW-0137">Centromere</keyword>
<dbReference type="GO" id="GO:0032133">
    <property type="term" value="C:chromosome passenger complex"/>
    <property type="evidence" value="ECO:0007669"/>
    <property type="project" value="TreeGrafter"/>
</dbReference>
<dbReference type="VEuPathDB" id="FungiDB:BD410DRAFT_723257"/>
<keyword evidence="14" id="KW-1185">Reference proteome</keyword>
<evidence type="ECO:0000313" key="14">
    <source>
        <dbReference type="Proteomes" id="UP000294933"/>
    </source>
</evidence>
<organism evidence="13 14">
    <name type="scientific">Rickenella mellea</name>
    <dbReference type="NCBI Taxonomy" id="50990"/>
    <lineage>
        <taxon>Eukaryota</taxon>
        <taxon>Fungi</taxon>
        <taxon>Dikarya</taxon>
        <taxon>Basidiomycota</taxon>
        <taxon>Agaricomycotina</taxon>
        <taxon>Agaricomycetes</taxon>
        <taxon>Hymenochaetales</taxon>
        <taxon>Rickenellaceae</taxon>
        <taxon>Rickenella</taxon>
    </lineage>
</organism>
<evidence type="ECO:0000256" key="6">
    <source>
        <dbReference type="ARBA" id="ARBA00022776"/>
    </source>
</evidence>
<dbReference type="OrthoDB" id="2392550at2759"/>
<evidence type="ECO:0000256" key="8">
    <source>
        <dbReference type="ARBA" id="ARBA00023306"/>
    </source>
</evidence>
<dbReference type="PANTHER" id="PTHR16040">
    <property type="entry name" value="AUSTRALIN, ISOFORM A-RELATED"/>
    <property type="match status" value="1"/>
</dbReference>
<feature type="compositionally biased region" description="Basic and acidic residues" evidence="10">
    <location>
        <begin position="108"/>
        <end position="123"/>
    </location>
</feature>
<evidence type="ECO:0000256" key="10">
    <source>
        <dbReference type="SAM" id="MobiDB-lite"/>
    </source>
</evidence>
<evidence type="ECO:0000256" key="9">
    <source>
        <dbReference type="ARBA" id="ARBA00023328"/>
    </source>
</evidence>
<name>A0A4Y7Q610_9AGAM</name>
<accession>A0A4Y7Q610</accession>
<dbReference type="GO" id="GO:0051233">
    <property type="term" value="C:spindle midzone"/>
    <property type="evidence" value="ECO:0007669"/>
    <property type="project" value="TreeGrafter"/>
</dbReference>
<dbReference type="GO" id="GO:0000775">
    <property type="term" value="C:chromosome, centromeric region"/>
    <property type="evidence" value="ECO:0007669"/>
    <property type="project" value="UniProtKB-SubCell"/>
</dbReference>
<protein>
    <submittedName>
        <fullName evidence="13">Uncharacterized protein</fullName>
    </submittedName>
</protein>